<name>A0A5K8A2C3_9BACT</name>
<feature type="chain" id="PRO_5024434550" description="Ice-binding protein C-terminal domain-containing protein" evidence="2">
    <location>
        <begin position="34"/>
        <end position="247"/>
    </location>
</feature>
<sequence>MKKGGFPLKKKTLLTVLSIVFLLTAGLIGSAAAAPYTDFDFDDITYWVGEGENQAGFVVDWRDDKEPVSLAWGYRWDGEATGADMIAALFGSGVADGGPYVGNLDGDDPRLYVRLVWWEGYNGYTVSGIGYDLDNDGFGYVEGENPGEDGEPEDPDDHYVDGWYTGYWSYWVSDDDSDWSYSGWGISARELSDGSWDGWSFSGTAGYGDGSAPITPVAAQAAVPLPGALWLLGSGLLGLAGIHRRRR</sequence>
<dbReference type="Pfam" id="PF07589">
    <property type="entry name" value="PEP-CTERM"/>
    <property type="match status" value="1"/>
</dbReference>
<evidence type="ECO:0000256" key="1">
    <source>
        <dbReference type="SAM" id="Phobius"/>
    </source>
</evidence>
<dbReference type="Proteomes" id="UP000425960">
    <property type="component" value="Chromosome"/>
</dbReference>
<keyword evidence="1" id="KW-1133">Transmembrane helix</keyword>
<keyword evidence="2" id="KW-0732">Signal</keyword>
<gene>
    <name evidence="4" type="ORF">DSCO28_71040</name>
</gene>
<dbReference type="KEGG" id="dov:DSCO28_71040"/>
<evidence type="ECO:0000313" key="4">
    <source>
        <dbReference type="EMBL" id="BBO86538.1"/>
    </source>
</evidence>
<feature type="signal peptide" evidence="2">
    <location>
        <begin position="1"/>
        <end position="33"/>
    </location>
</feature>
<dbReference type="RefSeq" id="WP_176603745.1">
    <property type="nucleotide sequence ID" value="NZ_AP021876.1"/>
</dbReference>
<feature type="domain" description="Ice-binding protein C-terminal" evidence="3">
    <location>
        <begin position="222"/>
        <end position="245"/>
    </location>
</feature>
<evidence type="ECO:0000313" key="5">
    <source>
        <dbReference type="Proteomes" id="UP000425960"/>
    </source>
</evidence>
<protein>
    <recommendedName>
        <fullName evidence="3">Ice-binding protein C-terminal domain-containing protein</fullName>
    </recommendedName>
</protein>
<evidence type="ECO:0000256" key="2">
    <source>
        <dbReference type="SAM" id="SignalP"/>
    </source>
</evidence>
<dbReference type="EMBL" id="AP021876">
    <property type="protein sequence ID" value="BBO86538.1"/>
    <property type="molecule type" value="Genomic_DNA"/>
</dbReference>
<dbReference type="AlphaFoldDB" id="A0A5K8A2C3"/>
<reference evidence="4 5" key="1">
    <citation type="submission" date="2019-11" db="EMBL/GenBank/DDBJ databases">
        <title>Comparative genomics of hydrocarbon-degrading Desulfosarcina strains.</title>
        <authorList>
            <person name="Watanabe M."/>
            <person name="Kojima H."/>
            <person name="Fukui M."/>
        </authorList>
    </citation>
    <scope>NUCLEOTIDE SEQUENCE [LARGE SCALE GENOMIC DNA]</scope>
    <source>
        <strain evidence="4 5">28bB2T</strain>
    </source>
</reference>
<proteinExistence type="predicted"/>
<keyword evidence="1" id="KW-0472">Membrane</keyword>
<accession>A0A5K8A2C3</accession>
<keyword evidence="1" id="KW-0812">Transmembrane</keyword>
<evidence type="ECO:0000259" key="3">
    <source>
        <dbReference type="Pfam" id="PF07589"/>
    </source>
</evidence>
<organism evidence="4 5">
    <name type="scientific">Desulfosarcina ovata subsp. sediminis</name>
    <dbReference type="NCBI Taxonomy" id="885957"/>
    <lineage>
        <taxon>Bacteria</taxon>
        <taxon>Pseudomonadati</taxon>
        <taxon>Thermodesulfobacteriota</taxon>
        <taxon>Desulfobacteria</taxon>
        <taxon>Desulfobacterales</taxon>
        <taxon>Desulfosarcinaceae</taxon>
        <taxon>Desulfosarcina</taxon>
    </lineage>
</organism>
<feature type="transmembrane region" description="Helical" evidence="1">
    <location>
        <begin position="221"/>
        <end position="242"/>
    </location>
</feature>
<dbReference type="InterPro" id="IPR013424">
    <property type="entry name" value="Ice-binding_C"/>
</dbReference>